<dbReference type="InterPro" id="IPR052160">
    <property type="entry name" value="Gypsy_RT_Integrase-like"/>
</dbReference>
<dbReference type="Gene3D" id="1.10.340.70">
    <property type="match status" value="1"/>
</dbReference>
<dbReference type="Proteomes" id="UP000275846">
    <property type="component" value="Unassembled WGS sequence"/>
</dbReference>
<evidence type="ECO:0000259" key="1">
    <source>
        <dbReference type="Pfam" id="PF17921"/>
    </source>
</evidence>
<dbReference type="InterPro" id="IPR012337">
    <property type="entry name" value="RNaseH-like_sf"/>
</dbReference>
<keyword evidence="3" id="KW-1185">Reference proteome</keyword>
<dbReference type="InterPro" id="IPR041588">
    <property type="entry name" value="Integrase_H2C2"/>
</dbReference>
<dbReference type="AlphaFoldDB" id="A0A183T9P3"/>
<evidence type="ECO:0000313" key="4">
    <source>
        <dbReference type="WBParaSite" id="SSLN_0001369401-mRNA-1"/>
    </source>
</evidence>
<dbReference type="STRING" id="70667.A0A183T9P3"/>
<reference evidence="4" key="1">
    <citation type="submission" date="2016-06" db="UniProtKB">
        <authorList>
            <consortium name="WormBaseParasite"/>
        </authorList>
    </citation>
    <scope>IDENTIFICATION</scope>
</reference>
<dbReference type="OrthoDB" id="10062030at2759"/>
<dbReference type="InterPro" id="IPR036397">
    <property type="entry name" value="RNaseH_sf"/>
</dbReference>
<organism evidence="4">
    <name type="scientific">Schistocephalus solidus</name>
    <name type="common">Tapeworm</name>
    <dbReference type="NCBI Taxonomy" id="70667"/>
    <lineage>
        <taxon>Eukaryota</taxon>
        <taxon>Metazoa</taxon>
        <taxon>Spiralia</taxon>
        <taxon>Lophotrochozoa</taxon>
        <taxon>Platyhelminthes</taxon>
        <taxon>Cestoda</taxon>
        <taxon>Eucestoda</taxon>
        <taxon>Diphyllobothriidea</taxon>
        <taxon>Diphyllobothriidae</taxon>
        <taxon>Schistocephalus</taxon>
    </lineage>
</organism>
<sequence>MVAECVSCPGDQSVSGLQLADVPLITGTGTILCDVLTPFHRSFMPTLMRQPVFHTLHGLSHPGIRISQNLLAERFVRPGMNKDVKVWARSCLSCQRNKVRCQKKSPPGTFPSPDARISNVHLDVVGPLPPSNGFNHLLTCADRFTRWAEAIPLPNMEAHTIIKVTFKFRMINMRAVVEDAVSVPLNASEDYDLCLSQAFNATADLNLTYCLIAGDFNLPGVQWFPLSGPANFEDILEAIDIGMCDQIFGFSPEDQTYLIIHSVEVASHGKCHL</sequence>
<gene>
    <name evidence="2" type="ORF">SSLN_LOCUS13191</name>
</gene>
<name>A0A183T9P3_SCHSO</name>
<dbReference type="SUPFAM" id="SSF53098">
    <property type="entry name" value="Ribonuclease H-like"/>
    <property type="match status" value="1"/>
</dbReference>
<dbReference type="PANTHER" id="PTHR47266">
    <property type="entry name" value="ENDONUCLEASE-RELATED"/>
    <property type="match status" value="1"/>
</dbReference>
<evidence type="ECO:0000313" key="2">
    <source>
        <dbReference type="EMBL" id="VDL99576.1"/>
    </source>
</evidence>
<accession>A0A183T9P3</accession>
<dbReference type="Gene3D" id="3.30.420.10">
    <property type="entry name" value="Ribonuclease H-like superfamily/Ribonuclease H"/>
    <property type="match status" value="1"/>
</dbReference>
<reference evidence="2 3" key="2">
    <citation type="submission" date="2018-11" db="EMBL/GenBank/DDBJ databases">
        <authorList>
            <consortium name="Pathogen Informatics"/>
        </authorList>
    </citation>
    <scope>NUCLEOTIDE SEQUENCE [LARGE SCALE GENOMIC DNA]</scope>
    <source>
        <strain evidence="2 3">NST_G2</strain>
    </source>
</reference>
<protein>
    <submittedName>
        <fullName evidence="4">Integrase_H2C2 domain-containing protein</fullName>
    </submittedName>
</protein>
<proteinExistence type="predicted"/>
<feature type="domain" description="Integrase zinc-binding" evidence="1">
    <location>
        <begin position="45"/>
        <end position="99"/>
    </location>
</feature>
<dbReference type="WBParaSite" id="SSLN_0001369401-mRNA-1">
    <property type="protein sequence ID" value="SSLN_0001369401-mRNA-1"/>
    <property type="gene ID" value="SSLN_0001369401"/>
</dbReference>
<dbReference type="Pfam" id="PF17921">
    <property type="entry name" value="Integrase_H2C2"/>
    <property type="match status" value="1"/>
</dbReference>
<evidence type="ECO:0000313" key="3">
    <source>
        <dbReference type="Proteomes" id="UP000275846"/>
    </source>
</evidence>
<dbReference type="EMBL" id="UYSU01037881">
    <property type="protein sequence ID" value="VDL99576.1"/>
    <property type="molecule type" value="Genomic_DNA"/>
</dbReference>
<dbReference type="GO" id="GO:0003676">
    <property type="term" value="F:nucleic acid binding"/>
    <property type="evidence" value="ECO:0007669"/>
    <property type="project" value="InterPro"/>
</dbReference>